<gene>
    <name evidence="1" type="ORF">RV045_08180</name>
</gene>
<evidence type="ECO:0000313" key="2">
    <source>
        <dbReference type="Proteomes" id="UP001364695"/>
    </source>
</evidence>
<keyword evidence="1" id="KW-0808">Transferase</keyword>
<sequence>MSDIDLDSARPIFIAECRELLASMESALLRLPQEADKDRRDSVHGIFRAAHTIKGSAGIFGMEDIVSFAHAMESVLDHVRDGVLPIGDDLIALLLACADHLGQLVDSVAENQAQPDAELVHDARPLLAQLNQRLLAVRMQRSPGAGDAPQRKAPAAPRQTGADHWHISLRFGRDVLRFGMDPLSFLNYLQRLGRITTLVTLHGDVPLLDGLDPEACYLGFEVALESSAPLSAIEGTFKFVMDDCEVGILPPGSPVADHLTLMRERARGDPAELQRLRAIWLHCASVAPEALDEIAAAATKPAPAQPVPAPAAQPAAAPAPAPATVRARRTGPRPGEASTVRVDADKLDRLVDLVGELITASASATMAGRGLRSAALQEAHEALALLVQEVRDSALQLRMVKIGATFNRFHRVVYDAARDLGKDIALEISGEDTELDKSLVEKIADPLTHLVRNAMDHGIEPPALRLAAGKPAQGTIRLNAYHHSGSIVIEISDDGAGLSRERIIGRARSQRLLDPGREPSEAEVFALIFEPGFSTADAITSLSGRGVGMDVVKRNITALRGSVSLASRSGQGTTVTVRLPLTLAIINCFLIGVGGSVFVLPMDVVEECIDFIDPGANDYTELRGQVLPFIRLRRLFGVQDTPPRRQSLVVVGHGSQRFGLVVDRLLGETQTVIKPLARLFAHLRGISGSSILGSGEVALILDVAALADITRAAMVSRSPAAAAAEPVHQG</sequence>
<organism evidence="1 2">
    <name type="scientific">Amphibiibacter pelophylacis</name>
    <dbReference type="NCBI Taxonomy" id="1799477"/>
    <lineage>
        <taxon>Bacteria</taxon>
        <taxon>Pseudomonadati</taxon>
        <taxon>Pseudomonadota</taxon>
        <taxon>Betaproteobacteria</taxon>
        <taxon>Burkholderiales</taxon>
        <taxon>Sphaerotilaceae</taxon>
        <taxon>Amphibiibacter</taxon>
    </lineage>
</organism>
<accession>A0ACC6P2J4</accession>
<comment type="caution">
    <text evidence="1">The sequence shown here is derived from an EMBL/GenBank/DDBJ whole genome shotgun (WGS) entry which is preliminary data.</text>
</comment>
<dbReference type="EC" id="2.7.13.3" evidence="1"/>
<name>A0ACC6P2J4_9BURK</name>
<keyword evidence="2" id="KW-1185">Reference proteome</keyword>
<dbReference type="Proteomes" id="UP001364695">
    <property type="component" value="Unassembled WGS sequence"/>
</dbReference>
<proteinExistence type="predicted"/>
<evidence type="ECO:0000313" key="1">
    <source>
        <dbReference type="EMBL" id="MEJ7138407.1"/>
    </source>
</evidence>
<reference evidence="1" key="1">
    <citation type="submission" date="2023-10" db="EMBL/GenBank/DDBJ databases">
        <title>Amphibacter perezi, gen. nov., sp. nov. a novel taxa of the family Comamonadaceae, class Betaproteobacteria isolated from the skin microbiota of Pelophylax perezi from different populations.</title>
        <authorList>
            <person name="Costa S."/>
            <person name="Proenca D.N."/>
            <person name="Lopes I."/>
            <person name="Morais P.V."/>
        </authorList>
    </citation>
    <scope>NUCLEOTIDE SEQUENCE</scope>
    <source>
        <strain evidence="1">SL12-8</strain>
    </source>
</reference>
<protein>
    <submittedName>
        <fullName evidence="1">Chemotaxis protein CheA</fullName>
        <ecNumber evidence="1">2.7.13.3</ecNumber>
    </submittedName>
</protein>
<dbReference type="EMBL" id="JAWDIE010000010">
    <property type="protein sequence ID" value="MEJ7138407.1"/>
    <property type="molecule type" value="Genomic_DNA"/>
</dbReference>